<evidence type="ECO:0000313" key="3">
    <source>
        <dbReference type="EMBL" id="CAF4632338.1"/>
    </source>
</evidence>
<accession>A0A8S2ZTH2</accession>
<protein>
    <submittedName>
        <fullName evidence="3">Uncharacterized protein</fullName>
    </submittedName>
</protein>
<evidence type="ECO:0000313" key="4">
    <source>
        <dbReference type="Proteomes" id="UP000681720"/>
    </source>
</evidence>
<dbReference type="Proteomes" id="UP000681720">
    <property type="component" value="Unassembled WGS sequence"/>
</dbReference>
<dbReference type="AlphaFoldDB" id="A0A8S2ZTH2"/>
<feature type="non-terminal residue" evidence="3">
    <location>
        <position position="70"/>
    </location>
</feature>
<feature type="non-terminal residue" evidence="3">
    <location>
        <position position="1"/>
    </location>
</feature>
<keyword evidence="2" id="KW-0472">Membrane</keyword>
<comment type="caution">
    <text evidence="3">The sequence shown here is derived from an EMBL/GenBank/DDBJ whole genome shotgun (WGS) entry which is preliminary data.</text>
</comment>
<organism evidence="3 4">
    <name type="scientific">Rotaria magnacalcarata</name>
    <dbReference type="NCBI Taxonomy" id="392030"/>
    <lineage>
        <taxon>Eukaryota</taxon>
        <taxon>Metazoa</taxon>
        <taxon>Spiralia</taxon>
        <taxon>Gnathifera</taxon>
        <taxon>Rotifera</taxon>
        <taxon>Eurotatoria</taxon>
        <taxon>Bdelloidea</taxon>
        <taxon>Philodinida</taxon>
        <taxon>Philodinidae</taxon>
        <taxon>Rotaria</taxon>
    </lineage>
</organism>
<name>A0A8S2ZTH2_9BILA</name>
<keyword evidence="2" id="KW-0812">Transmembrane</keyword>
<keyword evidence="2" id="KW-1133">Transmembrane helix</keyword>
<sequence>MNTPSIVATIQKLNHIFAEVTDILIYISWILILLLYCINVIRRKKYHTSDHTDPSSLMGKPLSYTSSMIF</sequence>
<proteinExistence type="predicted"/>
<evidence type="ECO:0000256" key="1">
    <source>
        <dbReference type="SAM" id="MobiDB-lite"/>
    </source>
</evidence>
<reference evidence="3" key="1">
    <citation type="submission" date="2021-02" db="EMBL/GenBank/DDBJ databases">
        <authorList>
            <person name="Nowell W R."/>
        </authorList>
    </citation>
    <scope>NUCLEOTIDE SEQUENCE</scope>
</reference>
<dbReference type="EMBL" id="CAJOBJ010111154">
    <property type="protein sequence ID" value="CAF4632338.1"/>
    <property type="molecule type" value="Genomic_DNA"/>
</dbReference>
<feature type="transmembrane region" description="Helical" evidence="2">
    <location>
        <begin position="23"/>
        <end position="41"/>
    </location>
</feature>
<gene>
    <name evidence="3" type="ORF">GIL414_LOCUS40263</name>
</gene>
<evidence type="ECO:0000256" key="2">
    <source>
        <dbReference type="SAM" id="Phobius"/>
    </source>
</evidence>
<feature type="region of interest" description="Disordered" evidence="1">
    <location>
        <begin position="48"/>
        <end position="70"/>
    </location>
</feature>